<sequence length="177" mass="19514">MTDVTENNEQPETSETADAPESQLDLAEALLAKDQEIADLKDRVMRALADVENTRRRLERDKAEAIQYAVTGFAREMLAVADNLRRAVAALPPEGFDQVRTGIEATERELLAIFGRQNIARIEITSGEPLDPNRHQAMIEVPSAFDAGTVVAELASGWTIRDRLLRPAMVSVARSSD</sequence>
<accession>A0A255YCY8</accession>
<feature type="region of interest" description="Disordered" evidence="7">
    <location>
        <begin position="1"/>
        <end position="22"/>
    </location>
</feature>
<dbReference type="EMBL" id="NOXT01000115">
    <property type="protein sequence ID" value="OYQ27061.1"/>
    <property type="molecule type" value="Genomic_DNA"/>
</dbReference>
<dbReference type="Gene3D" id="2.30.22.10">
    <property type="entry name" value="Head domain of nucleotide exchange factor GrpE"/>
    <property type="match status" value="1"/>
</dbReference>
<dbReference type="InterPro" id="IPR009012">
    <property type="entry name" value="GrpE_head"/>
</dbReference>
<dbReference type="RefSeq" id="WP_094474114.1">
    <property type="nucleotide sequence ID" value="NZ_NOXT01000115.1"/>
</dbReference>
<dbReference type="GO" id="GO:0006457">
    <property type="term" value="P:protein folding"/>
    <property type="evidence" value="ECO:0007669"/>
    <property type="project" value="InterPro"/>
</dbReference>
<comment type="subcellular location">
    <subcellularLocation>
        <location evidence="4">Cytoplasm</location>
    </subcellularLocation>
</comment>
<evidence type="ECO:0000256" key="4">
    <source>
        <dbReference type="HAMAP-Rule" id="MF_01151"/>
    </source>
</evidence>
<dbReference type="GO" id="GO:0051082">
    <property type="term" value="F:unfolded protein binding"/>
    <property type="evidence" value="ECO:0007669"/>
    <property type="project" value="TreeGrafter"/>
</dbReference>
<dbReference type="Gene3D" id="3.90.20.20">
    <property type="match status" value="1"/>
</dbReference>
<dbReference type="SUPFAM" id="SSF58014">
    <property type="entry name" value="Coiled-coil domain of nucleotide exchange factor GrpE"/>
    <property type="match status" value="1"/>
</dbReference>
<comment type="function">
    <text evidence="4">Participates actively in the response to hyperosmotic and heat shock by preventing the aggregation of stress-denatured proteins, in association with DnaK and GrpE. It is the nucleotide exchange factor for DnaK and may function as a thermosensor. Unfolded proteins bind initially to DnaJ; upon interaction with the DnaJ-bound protein, DnaK hydrolyzes its bound ATP, resulting in the formation of a stable complex. GrpE releases ADP from DnaK; ATP binding to DnaK triggers the release of the substrate protein, thus completing the reaction cycle. Several rounds of ATP-dependent interactions between DnaJ, DnaK and GrpE are required for fully efficient folding.</text>
</comment>
<dbReference type="GO" id="GO:0000774">
    <property type="term" value="F:adenyl-nucleotide exchange factor activity"/>
    <property type="evidence" value="ECO:0007669"/>
    <property type="project" value="InterPro"/>
</dbReference>
<keyword evidence="3 4" id="KW-0143">Chaperone</keyword>
<proteinExistence type="inferred from homology"/>
<dbReference type="AlphaFoldDB" id="A0A255YCY8"/>
<evidence type="ECO:0000256" key="5">
    <source>
        <dbReference type="RuleBase" id="RU004478"/>
    </source>
</evidence>
<dbReference type="OrthoDB" id="9789811at2"/>
<dbReference type="HAMAP" id="MF_01151">
    <property type="entry name" value="GrpE"/>
    <property type="match status" value="1"/>
</dbReference>
<dbReference type="SUPFAM" id="SSF51064">
    <property type="entry name" value="Head domain of nucleotide exchange factor GrpE"/>
    <property type="match status" value="1"/>
</dbReference>
<evidence type="ECO:0000256" key="1">
    <source>
        <dbReference type="ARBA" id="ARBA00009054"/>
    </source>
</evidence>
<dbReference type="Pfam" id="PF01025">
    <property type="entry name" value="GrpE"/>
    <property type="match status" value="1"/>
</dbReference>
<keyword evidence="2 4" id="KW-0346">Stress response</keyword>
<keyword evidence="9" id="KW-1185">Reference proteome</keyword>
<evidence type="ECO:0000256" key="3">
    <source>
        <dbReference type="ARBA" id="ARBA00023186"/>
    </source>
</evidence>
<evidence type="ECO:0000256" key="6">
    <source>
        <dbReference type="SAM" id="Coils"/>
    </source>
</evidence>
<name>A0A255YCY8_9SPHN</name>
<dbReference type="InterPro" id="IPR013805">
    <property type="entry name" value="GrpE_CC"/>
</dbReference>
<gene>
    <name evidence="4 8" type="primary">grpE</name>
    <name evidence="8" type="ORF">CHU93_11130</name>
</gene>
<comment type="caution">
    <text evidence="8">The sequence shown here is derived from an EMBL/GenBank/DDBJ whole genome shotgun (WGS) entry which is preliminary data.</text>
</comment>
<evidence type="ECO:0000256" key="7">
    <source>
        <dbReference type="SAM" id="MobiDB-lite"/>
    </source>
</evidence>
<protein>
    <recommendedName>
        <fullName evidence="4">Protein GrpE</fullName>
    </recommendedName>
    <alternativeName>
        <fullName evidence="4">HSP-70 cofactor</fullName>
    </alternativeName>
</protein>
<comment type="subunit">
    <text evidence="4">Homodimer.</text>
</comment>
<reference evidence="8 9" key="1">
    <citation type="submission" date="2017-07" db="EMBL/GenBank/DDBJ databases">
        <title>Sandarakinorhabdus cyanobacteriorum sp. nov., a novel bacterium isolated from cyanobacterial aggregates in a eutrophic lake.</title>
        <authorList>
            <person name="Cai H."/>
        </authorList>
    </citation>
    <scope>NUCLEOTIDE SEQUENCE [LARGE SCALE GENOMIC DNA]</scope>
    <source>
        <strain evidence="8 9">TH057</strain>
    </source>
</reference>
<dbReference type="PANTHER" id="PTHR21237">
    <property type="entry name" value="GRPE PROTEIN"/>
    <property type="match status" value="1"/>
</dbReference>
<evidence type="ECO:0000313" key="9">
    <source>
        <dbReference type="Proteomes" id="UP000216991"/>
    </source>
</evidence>
<dbReference type="PRINTS" id="PR00773">
    <property type="entry name" value="GRPEPROTEIN"/>
</dbReference>
<dbReference type="InterPro" id="IPR000740">
    <property type="entry name" value="GrpE"/>
</dbReference>
<dbReference type="GO" id="GO:0042803">
    <property type="term" value="F:protein homodimerization activity"/>
    <property type="evidence" value="ECO:0007669"/>
    <property type="project" value="InterPro"/>
</dbReference>
<feature type="compositionally biased region" description="Polar residues" evidence="7">
    <location>
        <begin position="1"/>
        <end position="16"/>
    </location>
</feature>
<keyword evidence="4" id="KW-0963">Cytoplasm</keyword>
<evidence type="ECO:0000256" key="2">
    <source>
        <dbReference type="ARBA" id="ARBA00023016"/>
    </source>
</evidence>
<feature type="coiled-coil region" evidence="6">
    <location>
        <begin position="37"/>
        <end position="68"/>
    </location>
</feature>
<dbReference type="GO" id="GO:0051087">
    <property type="term" value="F:protein-folding chaperone binding"/>
    <property type="evidence" value="ECO:0007669"/>
    <property type="project" value="InterPro"/>
</dbReference>
<organism evidence="8 9">
    <name type="scientific">Sandarakinorhabdus cyanobacteriorum</name>
    <dbReference type="NCBI Taxonomy" id="1981098"/>
    <lineage>
        <taxon>Bacteria</taxon>
        <taxon>Pseudomonadati</taxon>
        <taxon>Pseudomonadota</taxon>
        <taxon>Alphaproteobacteria</taxon>
        <taxon>Sphingomonadales</taxon>
        <taxon>Sphingosinicellaceae</taxon>
        <taxon>Sandarakinorhabdus</taxon>
    </lineage>
</organism>
<dbReference type="CDD" id="cd00446">
    <property type="entry name" value="GrpE"/>
    <property type="match status" value="1"/>
</dbReference>
<comment type="similarity">
    <text evidence="1 4 5">Belongs to the GrpE family.</text>
</comment>
<dbReference type="PANTHER" id="PTHR21237:SF23">
    <property type="entry name" value="GRPE PROTEIN HOMOLOG, MITOCHONDRIAL"/>
    <property type="match status" value="1"/>
</dbReference>
<evidence type="ECO:0000313" key="8">
    <source>
        <dbReference type="EMBL" id="OYQ27061.1"/>
    </source>
</evidence>
<dbReference type="Proteomes" id="UP000216991">
    <property type="component" value="Unassembled WGS sequence"/>
</dbReference>
<dbReference type="GO" id="GO:0005737">
    <property type="term" value="C:cytoplasm"/>
    <property type="evidence" value="ECO:0007669"/>
    <property type="project" value="UniProtKB-SubCell"/>
</dbReference>
<keyword evidence="6" id="KW-0175">Coiled coil</keyword>